<dbReference type="GO" id="GO:0032511">
    <property type="term" value="P:late endosome to vacuole transport via multivesicular body sorting pathway"/>
    <property type="evidence" value="ECO:0007669"/>
    <property type="project" value="TreeGrafter"/>
</dbReference>
<keyword evidence="3" id="KW-0813">Transport</keyword>
<dbReference type="GO" id="GO:0005771">
    <property type="term" value="C:multivesicular body"/>
    <property type="evidence" value="ECO:0007669"/>
    <property type="project" value="TreeGrafter"/>
</dbReference>
<evidence type="ECO:0000256" key="7">
    <source>
        <dbReference type="SAM" id="Coils"/>
    </source>
</evidence>
<dbReference type="PANTHER" id="PTHR22761">
    <property type="entry name" value="CHARGED MULTIVESICULAR BODY PROTEIN"/>
    <property type="match status" value="1"/>
</dbReference>
<evidence type="ECO:0000256" key="6">
    <source>
        <dbReference type="ARBA" id="ARBA00023136"/>
    </source>
</evidence>
<dbReference type="GO" id="GO:0015031">
    <property type="term" value="P:protein transport"/>
    <property type="evidence" value="ECO:0007669"/>
    <property type="project" value="UniProtKB-KW"/>
</dbReference>
<keyword evidence="7" id="KW-0175">Coiled coil</keyword>
<dbReference type="GO" id="GO:0006900">
    <property type="term" value="P:vesicle budding from membrane"/>
    <property type="evidence" value="ECO:0007669"/>
    <property type="project" value="TreeGrafter"/>
</dbReference>
<dbReference type="GO" id="GO:0000815">
    <property type="term" value="C:ESCRT III complex"/>
    <property type="evidence" value="ECO:0007669"/>
    <property type="project" value="TreeGrafter"/>
</dbReference>
<dbReference type="EMBL" id="HM773425">
    <property type="protein sequence ID" value="ADW82826.1"/>
    <property type="molecule type" value="mRNA"/>
</dbReference>
<dbReference type="PANTHER" id="PTHR22761:SF5">
    <property type="entry name" value="CHARGED MULTIVESICULAR BODY PROTEIN 6"/>
    <property type="match status" value="1"/>
</dbReference>
<evidence type="ECO:0000256" key="1">
    <source>
        <dbReference type="ARBA" id="ARBA00004608"/>
    </source>
</evidence>
<evidence type="ECO:0000256" key="2">
    <source>
        <dbReference type="ARBA" id="ARBA00006190"/>
    </source>
</evidence>
<dbReference type="Gene3D" id="6.10.140.1230">
    <property type="match status" value="1"/>
</dbReference>
<dbReference type="AlphaFoldDB" id="E9LD16"/>
<gene>
    <name evidence="8" type="primary">VPS20</name>
</gene>
<evidence type="ECO:0000313" key="8">
    <source>
        <dbReference type="EMBL" id="ADW82826.1"/>
    </source>
</evidence>
<evidence type="ECO:0000256" key="3">
    <source>
        <dbReference type="ARBA" id="ARBA00022448"/>
    </source>
</evidence>
<proteinExistence type="evidence at transcript level"/>
<comment type="similarity">
    <text evidence="2">Belongs to the SNF7 family.</text>
</comment>
<keyword evidence="4" id="KW-0967">Endosome</keyword>
<reference evidence="8" key="1">
    <citation type="journal article" date="2011" name="J. Cell Sci.">
        <title>Multivesicular bodies in the enigmatic amoeboflagellate Breviata anathema and the evolution of ESCRT 0.</title>
        <authorList>
            <person name="Herman E.K."/>
            <person name="Walker G."/>
            <person name="van der Giezen M."/>
            <person name="Dacks J.B."/>
        </authorList>
    </citation>
    <scope>NUCLEOTIDE SEQUENCE</scope>
</reference>
<dbReference type="InterPro" id="IPR005024">
    <property type="entry name" value="Snf7_fam"/>
</dbReference>
<name>E9LD16_BREAA</name>
<accession>E9LD16</accession>
<evidence type="ECO:0000256" key="4">
    <source>
        <dbReference type="ARBA" id="ARBA00022753"/>
    </source>
</evidence>
<comment type="subcellular location">
    <subcellularLocation>
        <location evidence="1">Endosome membrane</location>
    </subcellularLocation>
</comment>
<feature type="coiled-coil region" evidence="7">
    <location>
        <begin position="73"/>
        <end position="100"/>
    </location>
</feature>
<keyword evidence="6" id="KW-0472">Membrane</keyword>
<keyword evidence="5" id="KW-0653">Protein transport</keyword>
<sequence>MGWGQSKEKKPKKGKKNRITKEDEALLELKLKLRKVRDYQKKIDRVMSREEEIIKQCMLEGKKQQALRALRLRKQQEEMLKRSEGMYDNLQNLVNDIEAAQLQRDVFEGLKQGTALLQQLQQEVTLEDVEMLMDETRDAIEYQNRIDEAMGTSLNAAEEAELEDELDAILQAQQAAAMPAVPATALPKAEGAGEVEAEPELS</sequence>
<organism evidence="8">
    <name type="scientific">Breviata anathema</name>
    <name type="common">Amoeboid flagellate</name>
    <dbReference type="NCBI Taxonomy" id="81100"/>
    <lineage>
        <taxon>Eukaryota</taxon>
        <taxon>Breviatea</taxon>
        <taxon>Breviata</taxon>
    </lineage>
</organism>
<protein>
    <submittedName>
        <fullName evidence="8">Vacuolar protein sorting protein 20</fullName>
    </submittedName>
</protein>
<dbReference type="Pfam" id="PF03357">
    <property type="entry name" value="Snf7"/>
    <property type="match status" value="1"/>
</dbReference>
<evidence type="ECO:0000256" key="5">
    <source>
        <dbReference type="ARBA" id="ARBA00022927"/>
    </source>
</evidence>